<dbReference type="GO" id="GO:1990817">
    <property type="term" value="F:poly(A) RNA polymerase activity"/>
    <property type="evidence" value="ECO:0007669"/>
    <property type="project" value="InterPro"/>
</dbReference>
<dbReference type="EMBL" id="MU001745">
    <property type="protein sequence ID" value="KAF2800618.1"/>
    <property type="molecule type" value="Genomic_DNA"/>
</dbReference>
<proteinExistence type="predicted"/>
<dbReference type="PANTHER" id="PTHR23092">
    <property type="entry name" value="POLY(A) RNA POLYMERASE"/>
    <property type="match status" value="1"/>
</dbReference>
<dbReference type="GO" id="GO:0031123">
    <property type="term" value="P:RNA 3'-end processing"/>
    <property type="evidence" value="ECO:0007669"/>
    <property type="project" value="TreeGrafter"/>
</dbReference>
<dbReference type="Proteomes" id="UP000799757">
    <property type="component" value="Unassembled WGS sequence"/>
</dbReference>
<dbReference type="Gene3D" id="3.30.460.10">
    <property type="entry name" value="Beta Polymerase, domain 2"/>
    <property type="match status" value="1"/>
</dbReference>
<dbReference type="InterPro" id="IPR043519">
    <property type="entry name" value="NT_sf"/>
</dbReference>
<dbReference type="InterPro" id="IPR045862">
    <property type="entry name" value="Trf4-like"/>
</dbReference>
<sequence>MQPPHARLICRSSNSFAASIALWQHFVLPFIHPQRSAYSTVVKIEPSANLALKIDGLQSSAAPGPQHSEIQNDFSSNSRATIENDLRIRRTKPKRPVTRPGRLPRSSRDTEAETDPSSPESLLLKTQNEIDKNGDYEGVLMRCRHTKPSLRVDEGNLPWALKSAERDIEGKHVVKAMERYFHEFVKPSGIEALARRHLIEQMRSHTREILPNHVLEVFGSERTGLALATSDIDLRLMKVSDVVRPEALVLPPSRSQRISLLDQIYRLRRKLLLEPDYKDCTVLHARYPLLSLRDRASGLDVQIVLSNDTSLSRSMIQKYIQQYPYIRQVYSVVKVMFEIRGLSDTFRGGFGSYTIFMMIVASLRHCDPKEPPKTAAEGLRVFFSFWTTFDTTTKGISIEPAEFYDKATEAPMTDKVRAQLENKELKPAPAFCLSLRDPADPTNDLGRKGLAIKHFQTTLRHLVWIFDKKMQHNNRPSLLSVFIGPVYALTFDQRKQLKNQGMKVSKSMNRRLVEKAKQIRDSNTAADISPSDRIVSDETIKLDFEPVQDSEDSMTSILGMPSADELAAYSESKAQDTEYSEKPSGTVVEEVAVKNSPDASGSPTEEEETKIEAGIQSVQFLESSPDVVEAKEVAEGSADSQISPAKSQGI</sequence>
<evidence type="ECO:0000313" key="4">
    <source>
        <dbReference type="Proteomes" id="UP000799757"/>
    </source>
</evidence>
<dbReference type="GO" id="GO:0010605">
    <property type="term" value="P:negative regulation of macromolecule metabolic process"/>
    <property type="evidence" value="ECO:0007669"/>
    <property type="project" value="UniProtKB-ARBA"/>
</dbReference>
<dbReference type="GO" id="GO:0031499">
    <property type="term" value="C:TRAMP complex"/>
    <property type="evidence" value="ECO:0007669"/>
    <property type="project" value="TreeGrafter"/>
</dbReference>
<protein>
    <recommendedName>
        <fullName evidence="2">Poly(A) RNA polymerase mitochondrial-like central palm domain-containing protein</fullName>
    </recommendedName>
</protein>
<dbReference type="InterPro" id="IPR054708">
    <property type="entry name" value="MTPAP-like_central"/>
</dbReference>
<organism evidence="3 4">
    <name type="scientific">Melanomma pulvis-pyrius CBS 109.77</name>
    <dbReference type="NCBI Taxonomy" id="1314802"/>
    <lineage>
        <taxon>Eukaryota</taxon>
        <taxon>Fungi</taxon>
        <taxon>Dikarya</taxon>
        <taxon>Ascomycota</taxon>
        <taxon>Pezizomycotina</taxon>
        <taxon>Dothideomycetes</taxon>
        <taxon>Pleosporomycetidae</taxon>
        <taxon>Pleosporales</taxon>
        <taxon>Melanommataceae</taxon>
        <taxon>Melanomma</taxon>
    </lineage>
</organism>
<feature type="domain" description="Poly(A) RNA polymerase mitochondrial-like central palm" evidence="2">
    <location>
        <begin position="181"/>
        <end position="319"/>
    </location>
</feature>
<reference evidence="3" key="1">
    <citation type="journal article" date="2020" name="Stud. Mycol.">
        <title>101 Dothideomycetes genomes: a test case for predicting lifestyles and emergence of pathogens.</title>
        <authorList>
            <person name="Haridas S."/>
            <person name="Albert R."/>
            <person name="Binder M."/>
            <person name="Bloem J."/>
            <person name="Labutti K."/>
            <person name="Salamov A."/>
            <person name="Andreopoulos B."/>
            <person name="Baker S."/>
            <person name="Barry K."/>
            <person name="Bills G."/>
            <person name="Bluhm B."/>
            <person name="Cannon C."/>
            <person name="Castanera R."/>
            <person name="Culley D."/>
            <person name="Daum C."/>
            <person name="Ezra D."/>
            <person name="Gonzalez J."/>
            <person name="Henrissat B."/>
            <person name="Kuo A."/>
            <person name="Liang C."/>
            <person name="Lipzen A."/>
            <person name="Lutzoni F."/>
            <person name="Magnuson J."/>
            <person name="Mondo S."/>
            <person name="Nolan M."/>
            <person name="Ohm R."/>
            <person name="Pangilinan J."/>
            <person name="Park H.-J."/>
            <person name="Ramirez L."/>
            <person name="Alfaro M."/>
            <person name="Sun H."/>
            <person name="Tritt A."/>
            <person name="Yoshinaga Y."/>
            <person name="Zwiers L.-H."/>
            <person name="Turgeon B."/>
            <person name="Goodwin S."/>
            <person name="Spatafora J."/>
            <person name="Crous P."/>
            <person name="Grigoriev I."/>
        </authorList>
    </citation>
    <scope>NUCLEOTIDE SEQUENCE</scope>
    <source>
        <strain evidence="3">CBS 109.77</strain>
    </source>
</reference>
<dbReference type="GO" id="GO:0005730">
    <property type="term" value="C:nucleolus"/>
    <property type="evidence" value="ECO:0007669"/>
    <property type="project" value="TreeGrafter"/>
</dbReference>
<feature type="compositionally biased region" description="Polar residues" evidence="1">
    <location>
        <begin position="68"/>
        <end position="81"/>
    </location>
</feature>
<keyword evidence="4" id="KW-1185">Reference proteome</keyword>
<gene>
    <name evidence="3" type="ORF">K505DRAFT_228442</name>
</gene>
<dbReference type="SUPFAM" id="SSF81631">
    <property type="entry name" value="PAP/OAS1 substrate-binding domain"/>
    <property type="match status" value="1"/>
</dbReference>
<feature type="compositionally biased region" description="Polar residues" evidence="1">
    <location>
        <begin position="638"/>
        <end position="650"/>
    </location>
</feature>
<dbReference type="GO" id="GO:0043634">
    <property type="term" value="P:polyadenylation-dependent ncRNA catabolic process"/>
    <property type="evidence" value="ECO:0007669"/>
    <property type="project" value="TreeGrafter"/>
</dbReference>
<dbReference type="PANTHER" id="PTHR23092:SF15">
    <property type="entry name" value="INACTIVE NON-CANONICAL POLY(A) RNA POLYMERASE PROTEIN TRF4-2-RELATED"/>
    <property type="match status" value="1"/>
</dbReference>
<dbReference type="Gene3D" id="1.10.1410.10">
    <property type="match status" value="1"/>
</dbReference>
<evidence type="ECO:0000313" key="3">
    <source>
        <dbReference type="EMBL" id="KAF2800618.1"/>
    </source>
</evidence>
<dbReference type="AlphaFoldDB" id="A0A6A6XWI0"/>
<evidence type="ECO:0000256" key="1">
    <source>
        <dbReference type="SAM" id="MobiDB-lite"/>
    </source>
</evidence>
<feature type="region of interest" description="Disordered" evidence="1">
    <location>
        <begin position="569"/>
        <end position="613"/>
    </location>
</feature>
<feature type="region of interest" description="Disordered" evidence="1">
    <location>
        <begin position="626"/>
        <end position="650"/>
    </location>
</feature>
<dbReference type="OrthoDB" id="273917at2759"/>
<feature type="region of interest" description="Disordered" evidence="1">
    <location>
        <begin position="59"/>
        <end position="121"/>
    </location>
</feature>
<dbReference type="CDD" id="cd05402">
    <property type="entry name" value="NT_PAP_TUTase"/>
    <property type="match status" value="1"/>
</dbReference>
<dbReference type="SUPFAM" id="SSF81301">
    <property type="entry name" value="Nucleotidyltransferase"/>
    <property type="match status" value="1"/>
</dbReference>
<dbReference type="GO" id="GO:0003729">
    <property type="term" value="F:mRNA binding"/>
    <property type="evidence" value="ECO:0007669"/>
    <property type="project" value="TreeGrafter"/>
</dbReference>
<dbReference type="Pfam" id="PF22600">
    <property type="entry name" value="MTPAP-like_central"/>
    <property type="match status" value="1"/>
</dbReference>
<evidence type="ECO:0000259" key="2">
    <source>
        <dbReference type="Pfam" id="PF22600"/>
    </source>
</evidence>
<name>A0A6A6XWI0_9PLEO</name>
<accession>A0A6A6XWI0</accession>